<accession>A0A3S2NNN8</accession>
<evidence type="ECO:0000313" key="11">
    <source>
        <dbReference type="EMBL" id="RVE55592.1"/>
    </source>
</evidence>
<evidence type="ECO:0000313" key="12">
    <source>
        <dbReference type="Proteomes" id="UP000283210"/>
    </source>
</evidence>
<feature type="region of interest" description="Disordered" evidence="8">
    <location>
        <begin position="1"/>
        <end position="27"/>
    </location>
</feature>
<evidence type="ECO:0000256" key="9">
    <source>
        <dbReference type="SAM" id="Phobius"/>
    </source>
</evidence>
<evidence type="ECO:0000259" key="10">
    <source>
        <dbReference type="PROSITE" id="PS51225"/>
    </source>
</evidence>
<feature type="domain" description="MARVEL" evidence="10">
    <location>
        <begin position="201"/>
        <end position="336"/>
    </location>
</feature>
<evidence type="ECO:0000256" key="6">
    <source>
        <dbReference type="ARBA" id="ARBA00034721"/>
    </source>
</evidence>
<proteinExistence type="inferred from homology"/>
<evidence type="ECO:0000256" key="1">
    <source>
        <dbReference type="ARBA" id="ARBA00004141"/>
    </source>
</evidence>
<dbReference type="GO" id="GO:0016020">
    <property type="term" value="C:membrane"/>
    <property type="evidence" value="ECO:0007669"/>
    <property type="project" value="UniProtKB-SubCell"/>
</dbReference>
<evidence type="ECO:0000256" key="2">
    <source>
        <dbReference type="ARBA" id="ARBA00022692"/>
    </source>
</evidence>
<keyword evidence="12" id="KW-1185">Reference proteome</keyword>
<dbReference type="OrthoDB" id="8757663at2759"/>
<reference evidence="11 12" key="1">
    <citation type="submission" date="2018-11" db="EMBL/GenBank/DDBJ databases">
        <authorList>
            <person name="Lopez-Roques C."/>
            <person name="Donnadieu C."/>
            <person name="Bouchez O."/>
            <person name="Klopp C."/>
            <person name="Cabau C."/>
            <person name="Zahm M."/>
        </authorList>
    </citation>
    <scope>NUCLEOTIDE SEQUENCE [LARGE SCALE GENOMIC DNA]</scope>
    <source>
        <strain evidence="11">RS831</strain>
        <tissue evidence="11">Whole body</tissue>
    </source>
</reference>
<gene>
    <name evidence="11" type="ORF">OJAV_G00234710</name>
</gene>
<feature type="domain" description="MARVEL" evidence="10">
    <location>
        <begin position="63"/>
        <end position="198"/>
    </location>
</feature>
<evidence type="ECO:0000256" key="7">
    <source>
        <dbReference type="PROSITE-ProRule" id="PRU00581"/>
    </source>
</evidence>
<feature type="transmembrane region" description="Helical" evidence="9">
    <location>
        <begin position="275"/>
        <end position="293"/>
    </location>
</feature>
<dbReference type="InterPro" id="IPR008253">
    <property type="entry name" value="Marvel"/>
</dbReference>
<feature type="transmembrane region" description="Helical" evidence="9">
    <location>
        <begin position="103"/>
        <end position="123"/>
    </location>
</feature>
<sequence length="343" mass="37762">MAAPVSEPLDNSTLVQKPSVHEGKRRRSAGQLIELAAPLLGTITASATSLASAEPPIMPTNESSPFHLFWVRVAALLFSCVAFSVTMKGAFLPRENMSDWCMFCWVFSFTCSLIVLLVELGGIQRRIPVSWTNLTITVACYAALFCLSASVIFPVFYIRNAMHHDSKIQDYRITSTVFSCLATMFYMRELSLSRSRDQAGYMATAPGLMKVCQTFVACVIFLLVGNPVSYEGYPPLQWCMAVYYICFILSMVVVVMCVGGFTGCLSVLFPKLLSKHGFLGVAMYVSATILWPLNQFDDQHGDKSSEYSNEITVAVLTGVNLLLYLVDLAYSIKLDGADVPSSE</sequence>
<name>A0A3S2NNN8_ORYJA</name>
<feature type="transmembrane region" description="Helical" evidence="9">
    <location>
        <begin position="70"/>
        <end position="91"/>
    </location>
</feature>
<dbReference type="Pfam" id="PF01284">
    <property type="entry name" value="MARVEL"/>
    <property type="match status" value="2"/>
</dbReference>
<feature type="transmembrane region" description="Helical" evidence="9">
    <location>
        <begin position="170"/>
        <end position="187"/>
    </location>
</feature>
<evidence type="ECO:0000256" key="3">
    <source>
        <dbReference type="ARBA" id="ARBA00022737"/>
    </source>
</evidence>
<feature type="transmembrane region" description="Helical" evidence="9">
    <location>
        <begin position="313"/>
        <end position="332"/>
    </location>
</feature>
<feature type="transmembrane region" description="Helical" evidence="9">
    <location>
        <begin position="241"/>
        <end position="269"/>
    </location>
</feature>
<reference evidence="11 12" key="2">
    <citation type="submission" date="2019-01" db="EMBL/GenBank/DDBJ databases">
        <title>A chromosome length genome reference of the Java medaka (oryzias javanicus).</title>
        <authorList>
            <person name="Herpin A."/>
            <person name="Takehana Y."/>
            <person name="Naruse K."/>
            <person name="Ansai S."/>
            <person name="Kawaguchi M."/>
        </authorList>
    </citation>
    <scope>NUCLEOTIDE SEQUENCE [LARGE SCALE GENOMIC DNA]</scope>
    <source>
        <strain evidence="11">RS831</strain>
        <tissue evidence="11">Whole body</tissue>
    </source>
</reference>
<comment type="subcellular location">
    <subcellularLocation>
        <location evidence="1">Membrane</location>
        <topology evidence="1">Multi-pass membrane protein</topology>
    </subcellularLocation>
</comment>
<dbReference type="PANTHER" id="PTHR17068:SF3">
    <property type="entry name" value="MYELOID-ASSOCIATED DIFFERENTIATION MARKER"/>
    <property type="match status" value="1"/>
</dbReference>
<dbReference type="PROSITE" id="PS51225">
    <property type="entry name" value="MARVEL"/>
    <property type="match status" value="2"/>
</dbReference>
<feature type="transmembrane region" description="Helical" evidence="9">
    <location>
        <begin position="207"/>
        <end position="229"/>
    </location>
</feature>
<keyword evidence="5 7" id="KW-0472">Membrane</keyword>
<dbReference type="InterPro" id="IPR047123">
    <property type="entry name" value="MYADM-like"/>
</dbReference>
<dbReference type="PANTHER" id="PTHR17068">
    <property type="entry name" value="MYELOID-ASSOCIATED DIFFERENTIATION MARKER MYADM FAMILY MEMBER"/>
    <property type="match status" value="1"/>
</dbReference>
<dbReference type="AlphaFoldDB" id="A0A3S2NNN8"/>
<organism evidence="11 12">
    <name type="scientific">Oryzias javanicus</name>
    <name type="common">Javanese ricefish</name>
    <name type="synonym">Aplocheilus javanicus</name>
    <dbReference type="NCBI Taxonomy" id="123683"/>
    <lineage>
        <taxon>Eukaryota</taxon>
        <taxon>Metazoa</taxon>
        <taxon>Chordata</taxon>
        <taxon>Craniata</taxon>
        <taxon>Vertebrata</taxon>
        <taxon>Euteleostomi</taxon>
        <taxon>Actinopterygii</taxon>
        <taxon>Neopterygii</taxon>
        <taxon>Teleostei</taxon>
        <taxon>Neoteleostei</taxon>
        <taxon>Acanthomorphata</taxon>
        <taxon>Ovalentaria</taxon>
        <taxon>Atherinomorphae</taxon>
        <taxon>Beloniformes</taxon>
        <taxon>Adrianichthyidae</taxon>
        <taxon>Oryziinae</taxon>
        <taxon>Oryzias</taxon>
    </lineage>
</organism>
<keyword evidence="3" id="KW-0677">Repeat</keyword>
<feature type="transmembrane region" description="Helical" evidence="9">
    <location>
        <begin position="135"/>
        <end position="158"/>
    </location>
</feature>
<evidence type="ECO:0000256" key="5">
    <source>
        <dbReference type="ARBA" id="ARBA00023136"/>
    </source>
</evidence>
<dbReference type="Proteomes" id="UP000283210">
    <property type="component" value="Unassembled WGS sequence"/>
</dbReference>
<evidence type="ECO:0000256" key="8">
    <source>
        <dbReference type="SAM" id="MobiDB-lite"/>
    </source>
</evidence>
<protein>
    <recommendedName>
        <fullName evidence="10">MARVEL domain-containing protein</fullName>
    </recommendedName>
</protein>
<keyword evidence="4 9" id="KW-1133">Transmembrane helix</keyword>
<evidence type="ECO:0000256" key="4">
    <source>
        <dbReference type="ARBA" id="ARBA00022989"/>
    </source>
</evidence>
<comment type="similarity">
    <text evidence="6">Belongs to the MAL family.</text>
</comment>
<keyword evidence="2 7" id="KW-0812">Transmembrane</keyword>
<dbReference type="EMBL" id="ML136652">
    <property type="protein sequence ID" value="RVE55592.1"/>
    <property type="molecule type" value="Genomic_DNA"/>
</dbReference>